<sequence>MSLEVIDRHSEALFEFLWCPVCGHEIFSHIPFEGIFCKNCNTQVKLQESRETRGYEEAVLACFDTDSTWNLHVDEKLRRDLPDGSARVKVLGAPGDYEVDWWSPKPGEDWEPVERGEFDDVEEPSEVSHLA</sequence>
<dbReference type="AlphaFoldDB" id="A0ABD5Q7K5"/>
<dbReference type="GeneID" id="73047820"/>
<keyword evidence="3" id="KW-1185">Reference proteome</keyword>
<feature type="region of interest" description="Disordered" evidence="1">
    <location>
        <begin position="102"/>
        <end position="131"/>
    </location>
</feature>
<reference evidence="2 3" key="1">
    <citation type="journal article" date="2019" name="Int. J. Syst. Evol. Microbiol.">
        <title>The Global Catalogue of Microorganisms (GCM) 10K type strain sequencing project: providing services to taxonomists for standard genome sequencing and annotation.</title>
        <authorList>
            <consortium name="The Broad Institute Genomics Platform"/>
            <consortium name="The Broad Institute Genome Sequencing Center for Infectious Disease"/>
            <person name="Wu L."/>
            <person name="Ma J."/>
        </authorList>
    </citation>
    <scope>NUCLEOTIDE SEQUENCE [LARGE SCALE GENOMIC DNA]</scope>
    <source>
        <strain evidence="2 3">XZYJ18</strain>
    </source>
</reference>
<dbReference type="InterPro" id="IPR055989">
    <property type="entry name" value="DUF7567"/>
</dbReference>
<feature type="compositionally biased region" description="Basic and acidic residues" evidence="1">
    <location>
        <begin position="106"/>
        <end position="118"/>
    </location>
</feature>
<evidence type="ECO:0008006" key="4">
    <source>
        <dbReference type="Google" id="ProtNLM"/>
    </source>
</evidence>
<accession>A0ABD5Q7K5</accession>
<comment type="caution">
    <text evidence="2">The sequence shown here is derived from an EMBL/GenBank/DDBJ whole genome shotgun (WGS) entry which is preliminary data.</text>
</comment>
<gene>
    <name evidence="2" type="ORF">ACFO9K_20735</name>
</gene>
<evidence type="ECO:0000313" key="3">
    <source>
        <dbReference type="Proteomes" id="UP001595945"/>
    </source>
</evidence>
<name>A0ABD5Q7K5_9EURY</name>
<evidence type="ECO:0000313" key="2">
    <source>
        <dbReference type="EMBL" id="MFC4826689.1"/>
    </source>
</evidence>
<dbReference type="EMBL" id="JBHSHT010000003">
    <property type="protein sequence ID" value="MFC4826689.1"/>
    <property type="molecule type" value="Genomic_DNA"/>
</dbReference>
<organism evidence="2 3">
    <name type="scientific">Halorussus aquaticus</name>
    <dbReference type="NCBI Taxonomy" id="2953748"/>
    <lineage>
        <taxon>Archaea</taxon>
        <taxon>Methanobacteriati</taxon>
        <taxon>Methanobacteriota</taxon>
        <taxon>Stenosarchaea group</taxon>
        <taxon>Halobacteria</taxon>
        <taxon>Halobacteriales</taxon>
        <taxon>Haladaptataceae</taxon>
        <taxon>Halorussus</taxon>
    </lineage>
</organism>
<evidence type="ECO:0000256" key="1">
    <source>
        <dbReference type="SAM" id="MobiDB-lite"/>
    </source>
</evidence>
<dbReference type="Pfam" id="PF24451">
    <property type="entry name" value="DUF7567"/>
    <property type="match status" value="1"/>
</dbReference>
<proteinExistence type="predicted"/>
<dbReference type="RefSeq" id="WP_254270907.1">
    <property type="nucleotide sequence ID" value="NZ_CP100403.1"/>
</dbReference>
<dbReference type="Proteomes" id="UP001595945">
    <property type="component" value="Unassembled WGS sequence"/>
</dbReference>
<protein>
    <recommendedName>
        <fullName evidence="4">Small CPxCG-related zinc finger protein</fullName>
    </recommendedName>
</protein>